<evidence type="ECO:0000313" key="2">
    <source>
        <dbReference type="Proteomes" id="UP000676853"/>
    </source>
</evidence>
<protein>
    <submittedName>
        <fullName evidence="1">Uncharacterized protein</fullName>
    </submittedName>
</protein>
<accession>A0ABS5NF92</accession>
<organism evidence="1 2">
    <name type="scientific">Tsukamurella paurometabola</name>
    <name type="common">Corynebacterium paurometabolum</name>
    <dbReference type="NCBI Taxonomy" id="2061"/>
    <lineage>
        <taxon>Bacteria</taxon>
        <taxon>Bacillati</taxon>
        <taxon>Actinomycetota</taxon>
        <taxon>Actinomycetes</taxon>
        <taxon>Mycobacteriales</taxon>
        <taxon>Tsukamurellaceae</taxon>
        <taxon>Tsukamurella</taxon>
    </lineage>
</organism>
<dbReference type="RefSeq" id="WP_212554481.1">
    <property type="nucleotide sequence ID" value="NZ_JAGXOE010000045.1"/>
</dbReference>
<comment type="caution">
    <text evidence="1">The sequence shown here is derived from an EMBL/GenBank/DDBJ whole genome shotgun (WGS) entry which is preliminary data.</text>
</comment>
<reference evidence="1 2" key="1">
    <citation type="submission" date="2021-04" db="EMBL/GenBank/DDBJ databases">
        <title>Whole genome sequence analysis of a thiophenic sulfur metabolizing bacteria.</title>
        <authorList>
            <person name="Akhtar N."/>
            <person name="Akram J."/>
            <person name="Aslam A."/>
        </authorList>
    </citation>
    <scope>NUCLEOTIDE SEQUENCE [LARGE SCALE GENOMIC DNA]</scope>
    <source>
        <strain evidence="1 2">3OW</strain>
    </source>
</reference>
<dbReference type="Proteomes" id="UP000676853">
    <property type="component" value="Unassembled WGS sequence"/>
</dbReference>
<proteinExistence type="predicted"/>
<evidence type="ECO:0000313" key="1">
    <source>
        <dbReference type="EMBL" id="MBS4102939.1"/>
    </source>
</evidence>
<dbReference type="EMBL" id="JAGXOE010000045">
    <property type="protein sequence ID" value="MBS4102939.1"/>
    <property type="molecule type" value="Genomic_DNA"/>
</dbReference>
<keyword evidence="2" id="KW-1185">Reference proteome</keyword>
<gene>
    <name evidence="1" type="ORF">KFZ73_17040</name>
</gene>
<name>A0ABS5NF92_TSUPA</name>
<sequence>MNQIEIDRDIALYRYAAETLARGEDRPAAATAFLGAVAAAMRESVLDEASYVPYLVAHLRCDRLAEVAGDELGVLLCMTQQAWALEHWQKLETHVEETELPVPLTDAEERHRRAAIAAAADHPALRGHHERTAYVSLIGVLAAVRTRWELGGLNRIATSDQDAVIADVLAGDPVAQAAAEELGDGWRIAVEGYLAELWPEVVARAAEAETLAAIEAATA</sequence>